<dbReference type="EMBL" id="MN739345">
    <property type="protein sequence ID" value="QHS99667.1"/>
    <property type="molecule type" value="Genomic_DNA"/>
</dbReference>
<keyword evidence="2" id="KW-0812">Transmembrane</keyword>
<organism evidence="3">
    <name type="scientific">viral metagenome</name>
    <dbReference type="NCBI Taxonomy" id="1070528"/>
    <lineage>
        <taxon>unclassified sequences</taxon>
        <taxon>metagenomes</taxon>
        <taxon>organismal metagenomes</taxon>
    </lineage>
</organism>
<feature type="compositionally biased region" description="Polar residues" evidence="1">
    <location>
        <begin position="195"/>
        <end position="216"/>
    </location>
</feature>
<evidence type="ECO:0000256" key="1">
    <source>
        <dbReference type="SAM" id="MobiDB-lite"/>
    </source>
</evidence>
<feature type="region of interest" description="Disordered" evidence="1">
    <location>
        <begin position="188"/>
        <end position="216"/>
    </location>
</feature>
<keyword evidence="2" id="KW-1133">Transmembrane helix</keyword>
<evidence type="ECO:0000313" key="3">
    <source>
        <dbReference type="EMBL" id="QHS99667.1"/>
    </source>
</evidence>
<reference evidence="3" key="1">
    <citation type="journal article" date="2020" name="Nature">
        <title>Giant virus diversity and host interactions through global metagenomics.</title>
        <authorList>
            <person name="Schulz F."/>
            <person name="Roux S."/>
            <person name="Paez-Espino D."/>
            <person name="Jungbluth S."/>
            <person name="Walsh D.A."/>
            <person name="Denef V.J."/>
            <person name="McMahon K.D."/>
            <person name="Konstantinidis K.T."/>
            <person name="Eloe-Fadrosh E.A."/>
            <person name="Kyrpides N.C."/>
            <person name="Woyke T."/>
        </authorList>
    </citation>
    <scope>NUCLEOTIDE SEQUENCE</scope>
    <source>
        <strain evidence="3">GVMAG-M-3300020187-37</strain>
    </source>
</reference>
<name>A0A6C0C4Z1_9ZZZZ</name>
<sequence>MFELYDIFDSNEINIIILVIFIIILLIIVIALAVYDYRMKQKLIRVETKLKDITDALDMNINNNYTSDISNSNKANSNNSYKDKYEELLKEKDIKDSHPMQYSPSEYATLLKYNPILPYSAFTMDIINNSYLDMNERGMQEDRYFALSNYDNIYDTTRNNNNNNNNSVSDTGATSDEQELIDMAEMGEIRRDDNPTLNSNNSTAVQPKTTSMNDNF</sequence>
<dbReference type="AlphaFoldDB" id="A0A6C0C4Z1"/>
<accession>A0A6C0C4Z1</accession>
<feature type="transmembrane region" description="Helical" evidence="2">
    <location>
        <begin position="15"/>
        <end position="35"/>
    </location>
</feature>
<proteinExistence type="predicted"/>
<feature type="region of interest" description="Disordered" evidence="1">
    <location>
        <begin position="157"/>
        <end position="176"/>
    </location>
</feature>
<protein>
    <submittedName>
        <fullName evidence="3">Uncharacterized protein</fullName>
    </submittedName>
</protein>
<keyword evidence="2" id="KW-0472">Membrane</keyword>
<evidence type="ECO:0000256" key="2">
    <source>
        <dbReference type="SAM" id="Phobius"/>
    </source>
</evidence>